<feature type="transmembrane region" description="Helical" evidence="1">
    <location>
        <begin position="892"/>
        <end position="913"/>
    </location>
</feature>
<protein>
    <submittedName>
        <fullName evidence="3">SSD domain-containing protein</fullName>
    </submittedName>
</protein>
<keyword evidence="2" id="KW-1185">Reference proteome</keyword>
<dbReference type="PANTHER" id="PTHR10796:SF189">
    <property type="entry name" value="SSD DOMAIN-CONTAINING PROTEIN"/>
    <property type="match status" value="1"/>
</dbReference>
<proteinExistence type="predicted"/>
<evidence type="ECO:0000313" key="2">
    <source>
        <dbReference type="Proteomes" id="UP000035680"/>
    </source>
</evidence>
<dbReference type="AlphaFoldDB" id="A0A0K0FYD0"/>
<evidence type="ECO:0000313" key="3">
    <source>
        <dbReference type="WBParaSite" id="SVE_1745600.1"/>
    </source>
</evidence>
<dbReference type="Proteomes" id="UP000035680">
    <property type="component" value="Unassembled WGS sequence"/>
</dbReference>
<feature type="transmembrane region" description="Helical" evidence="1">
    <location>
        <begin position="334"/>
        <end position="354"/>
    </location>
</feature>
<feature type="transmembrane region" description="Helical" evidence="1">
    <location>
        <begin position="822"/>
        <end position="844"/>
    </location>
</feature>
<organism evidence="2 3">
    <name type="scientific">Strongyloides venezuelensis</name>
    <name type="common">Threadworm</name>
    <dbReference type="NCBI Taxonomy" id="75913"/>
    <lineage>
        <taxon>Eukaryota</taxon>
        <taxon>Metazoa</taxon>
        <taxon>Ecdysozoa</taxon>
        <taxon>Nematoda</taxon>
        <taxon>Chromadorea</taxon>
        <taxon>Rhabditida</taxon>
        <taxon>Tylenchina</taxon>
        <taxon>Panagrolaimomorpha</taxon>
        <taxon>Strongyloidoidea</taxon>
        <taxon>Strongyloididae</taxon>
        <taxon>Strongyloides</taxon>
    </lineage>
</organism>
<evidence type="ECO:0000256" key="1">
    <source>
        <dbReference type="SAM" id="Phobius"/>
    </source>
</evidence>
<dbReference type="GO" id="GO:0005886">
    <property type="term" value="C:plasma membrane"/>
    <property type="evidence" value="ECO:0007669"/>
    <property type="project" value="TreeGrafter"/>
</dbReference>
<keyword evidence="1" id="KW-0812">Transmembrane</keyword>
<feature type="transmembrane region" description="Helical" evidence="1">
    <location>
        <begin position="366"/>
        <end position="384"/>
    </location>
</feature>
<keyword evidence="1" id="KW-0472">Membrane</keyword>
<accession>A0A0K0FYD0</accession>
<dbReference type="GO" id="GO:0030659">
    <property type="term" value="C:cytoplasmic vesicle membrane"/>
    <property type="evidence" value="ECO:0007669"/>
    <property type="project" value="TreeGrafter"/>
</dbReference>
<feature type="transmembrane region" description="Helical" evidence="1">
    <location>
        <begin position="919"/>
        <end position="941"/>
    </location>
</feature>
<feature type="transmembrane region" description="Helical" evidence="1">
    <location>
        <begin position="396"/>
        <end position="417"/>
    </location>
</feature>
<feature type="transmembrane region" description="Helical" evidence="1">
    <location>
        <begin position="577"/>
        <end position="598"/>
    </location>
</feature>
<keyword evidence="1" id="KW-1133">Transmembrane helix</keyword>
<dbReference type="InterPro" id="IPR051697">
    <property type="entry name" value="Patched_domain-protein"/>
</dbReference>
<feature type="transmembrane region" description="Helical" evidence="1">
    <location>
        <begin position="850"/>
        <end position="871"/>
    </location>
</feature>
<name>A0A0K0FYD0_STRVS</name>
<dbReference type="GO" id="GO:0018996">
    <property type="term" value="P:molting cycle, collagen and cuticulin-based cuticle"/>
    <property type="evidence" value="ECO:0007669"/>
    <property type="project" value="TreeGrafter"/>
</dbReference>
<dbReference type="GO" id="GO:0006897">
    <property type="term" value="P:endocytosis"/>
    <property type="evidence" value="ECO:0007669"/>
    <property type="project" value="TreeGrafter"/>
</dbReference>
<feature type="transmembrane region" description="Helical" evidence="1">
    <location>
        <begin position="798"/>
        <end position="815"/>
    </location>
</feature>
<sequence>MIELFKRWTIIIIFLPGLKETGIWIDSFNLDHKLEIYLDQNGHLTIPTWESVKKGTLIKDINIEGSKKKKKVFRRMNDYSENVSFIGRQIGAHPFKFIILWFIVFLLSLTIINDPPKEPKQPDLGFTKFDAEARREVLSNINFFGGNGEPWYMGFFAHALPGNNMLDVETFNIFKSVYTKIQQTPLSVVYNSNETKNVTYLDICDPFCTFNDIVFGFMDAYATRSLLALFSEPDPIYYPTSKMLGFDINIGKHFFERTYDSNNEMIGANISALYFTTMVTSIEKRTLLNILEENVLKEVEEFNKNPKRKFNLICINTARVGIDVKEGLIHVGKLYIIGICLYITIFMVMFHFFISWKFDFGKKTNYLFGILILLIPIFSSIIALRFQTLLSSQINFLFLSSPWITVAYFLTTLKSLLLLQYWMYYNSIPTLYTQTIASNFHMRLAIMFGRFTKIFFTSMFCDVAGLCVGALLVPSAYSEFLYFILLLSLSINFTILFLLTPLLKYFKRGKKTEMIELGYRMGNVQDNKNGKNNNNHYSYSNHFDHNEELNLPKNVLRSRKIRKNIIQPYSDFMTTKLATIVATSIMIIVSIIIPYFYLPLVFSNDSNFISFSFRQLVLPNSLAVDGFNIVERKVWPDSLATVYIIQNPPKNFSNQLEFVPFKDMIDDLELIKENAGRKANQMWLFDYMRVTRQNWNDTKSLNMSGFKKFITTFPYKDWQTGTQFKFLINPDTGEEVPIITKMLFMATHNNVTSMKEKHNLMKKIRLKVSKYREMYDIVPYDTDAMNIDIIDQALQTSIYINVCFIVALIIGQTFVTPKLGLLLIGLYIAITSNAYLYILVYLFVSHLTPFSIVSLFLGFLMLSISLLIILYEFYHLNDVHGRRKRISFTITNIMYIILTSVISMAVGLLPLVFSKVSLFFEASVIIECSTLIILFQGIYILPNLFGFFPKSITME</sequence>
<feature type="transmembrane region" description="Helical" evidence="1">
    <location>
        <begin position="94"/>
        <end position="112"/>
    </location>
</feature>
<reference evidence="2" key="1">
    <citation type="submission" date="2014-07" db="EMBL/GenBank/DDBJ databases">
        <authorList>
            <person name="Martin A.A"/>
            <person name="De Silva N."/>
        </authorList>
    </citation>
    <scope>NUCLEOTIDE SEQUENCE</scope>
</reference>
<dbReference type="SUPFAM" id="SSF82866">
    <property type="entry name" value="Multidrug efflux transporter AcrB transmembrane domain"/>
    <property type="match status" value="1"/>
</dbReference>
<dbReference type="WBParaSite" id="SVE_1745600.1">
    <property type="protein sequence ID" value="SVE_1745600.1"/>
    <property type="gene ID" value="SVE_1745600"/>
</dbReference>
<feature type="transmembrane region" description="Helical" evidence="1">
    <location>
        <begin position="454"/>
        <end position="474"/>
    </location>
</feature>
<dbReference type="PANTHER" id="PTHR10796">
    <property type="entry name" value="PATCHED-RELATED"/>
    <property type="match status" value="1"/>
</dbReference>
<reference evidence="3" key="2">
    <citation type="submission" date="2015-08" db="UniProtKB">
        <authorList>
            <consortium name="WormBaseParasite"/>
        </authorList>
    </citation>
    <scope>IDENTIFICATION</scope>
</reference>
<feature type="transmembrane region" description="Helical" evidence="1">
    <location>
        <begin position="480"/>
        <end position="503"/>
    </location>
</feature>